<dbReference type="PROSITE" id="PS00018">
    <property type="entry name" value="EF_HAND_1"/>
    <property type="match status" value="2"/>
</dbReference>
<proteinExistence type="predicted"/>
<dbReference type="PROSITE" id="PS50222">
    <property type="entry name" value="EF_HAND_2"/>
    <property type="match status" value="2"/>
</dbReference>
<accession>A0A7I8IAZ2</accession>
<dbReference type="SUPFAM" id="SSF47473">
    <property type="entry name" value="EF-hand"/>
    <property type="match status" value="1"/>
</dbReference>
<dbReference type="Proteomes" id="UP001189122">
    <property type="component" value="Unassembled WGS sequence"/>
</dbReference>
<protein>
    <recommendedName>
        <fullName evidence="5">EF-hand domain-containing protein</fullName>
    </recommendedName>
</protein>
<dbReference type="CDD" id="cd00051">
    <property type="entry name" value="EFh"/>
    <property type="match status" value="1"/>
</dbReference>
<evidence type="ECO:0000313" key="7">
    <source>
        <dbReference type="Proteomes" id="UP001189122"/>
    </source>
</evidence>
<feature type="domain" description="EF-hand" evidence="5">
    <location>
        <begin position="125"/>
        <end position="160"/>
    </location>
</feature>
<dbReference type="GO" id="GO:0005509">
    <property type="term" value="F:calcium ion binding"/>
    <property type="evidence" value="ECO:0007669"/>
    <property type="project" value="InterPro"/>
</dbReference>
<keyword evidence="2" id="KW-0677">Repeat</keyword>
<dbReference type="InterPro" id="IPR011992">
    <property type="entry name" value="EF-hand-dom_pair"/>
</dbReference>
<keyword evidence="7" id="KW-1185">Reference proteome</keyword>
<keyword evidence="3" id="KW-0106">Calcium</keyword>
<dbReference type="EMBL" id="LR743588">
    <property type="protein sequence ID" value="CAA2614730.1"/>
    <property type="molecule type" value="Genomic_DNA"/>
</dbReference>
<evidence type="ECO:0000259" key="5">
    <source>
        <dbReference type="PROSITE" id="PS50222"/>
    </source>
</evidence>
<dbReference type="PANTHER" id="PTHR10891">
    <property type="entry name" value="EF-HAND CALCIUM-BINDING DOMAIN CONTAINING PROTEIN"/>
    <property type="match status" value="1"/>
</dbReference>
<evidence type="ECO:0000256" key="4">
    <source>
        <dbReference type="SAM" id="MobiDB-lite"/>
    </source>
</evidence>
<dbReference type="InterPro" id="IPR018247">
    <property type="entry name" value="EF_Hand_1_Ca_BS"/>
</dbReference>
<gene>
    <name evidence="6" type="ORF">SI7747_01001103</name>
</gene>
<dbReference type="SMART" id="SM00054">
    <property type="entry name" value="EFh"/>
    <property type="match status" value="2"/>
</dbReference>
<keyword evidence="1" id="KW-0479">Metal-binding</keyword>
<dbReference type="InterPro" id="IPR039647">
    <property type="entry name" value="EF_hand_pair_protein_CML-like"/>
</dbReference>
<evidence type="ECO:0000256" key="1">
    <source>
        <dbReference type="ARBA" id="ARBA00022723"/>
    </source>
</evidence>
<dbReference type="Pfam" id="PF13499">
    <property type="entry name" value="EF-hand_7"/>
    <property type="match status" value="1"/>
</dbReference>
<evidence type="ECO:0000256" key="3">
    <source>
        <dbReference type="ARBA" id="ARBA00022837"/>
    </source>
</evidence>
<evidence type="ECO:0000313" key="6">
    <source>
        <dbReference type="EMBL" id="CAA2614730.1"/>
    </source>
</evidence>
<dbReference type="FunFam" id="1.10.238.10:FF:000003">
    <property type="entry name" value="Calmodulin A"/>
    <property type="match status" value="1"/>
</dbReference>
<name>A0A7I8IAZ2_SPIIN</name>
<feature type="region of interest" description="Disordered" evidence="4">
    <location>
        <begin position="36"/>
        <end position="69"/>
    </location>
</feature>
<dbReference type="AlphaFoldDB" id="A0A7I8IAZ2"/>
<dbReference type="EMBL" id="CACRZD030000001">
    <property type="protein sequence ID" value="CAA6654513.1"/>
    <property type="molecule type" value="Genomic_DNA"/>
</dbReference>
<dbReference type="InterPro" id="IPR002048">
    <property type="entry name" value="EF_hand_dom"/>
</dbReference>
<feature type="domain" description="EF-hand" evidence="5">
    <location>
        <begin position="163"/>
        <end position="198"/>
    </location>
</feature>
<dbReference type="Gene3D" id="1.10.238.10">
    <property type="entry name" value="EF-hand"/>
    <property type="match status" value="1"/>
</dbReference>
<reference evidence="6 7" key="1">
    <citation type="submission" date="2019-12" db="EMBL/GenBank/DDBJ databases">
        <authorList>
            <person name="Scholz U."/>
            <person name="Mascher M."/>
            <person name="Fiebig A."/>
        </authorList>
    </citation>
    <scope>NUCLEOTIDE SEQUENCE</scope>
</reference>
<evidence type="ECO:0000256" key="2">
    <source>
        <dbReference type="ARBA" id="ARBA00022737"/>
    </source>
</evidence>
<sequence>MESFFHSTIHLLVELLRCYMKSMRVFSVSVEQDAADHEHSGGEEEEQGKAGDLGAGKCESCQKNPHRDLSGDEGRAVIIDDVETVMGKLGLEISEEEGDETWEEGECSRCRLVKAASRFLEEKVASDEELLRAFSVFDRNGDGFITPVELRSVMVALGFTKGRRLQDCESMIRAYDEDGDGRICLSEFKACYSRHGTLPNVYHLRGEKKKFMPKREIFINRDQWNPK</sequence>
<organism evidence="6">
    <name type="scientific">Spirodela intermedia</name>
    <name type="common">Intermediate duckweed</name>
    <dbReference type="NCBI Taxonomy" id="51605"/>
    <lineage>
        <taxon>Eukaryota</taxon>
        <taxon>Viridiplantae</taxon>
        <taxon>Streptophyta</taxon>
        <taxon>Embryophyta</taxon>
        <taxon>Tracheophyta</taxon>
        <taxon>Spermatophyta</taxon>
        <taxon>Magnoliopsida</taxon>
        <taxon>Liliopsida</taxon>
        <taxon>Araceae</taxon>
        <taxon>Lemnoideae</taxon>
        <taxon>Spirodela</taxon>
    </lineage>
</organism>